<evidence type="ECO:0000256" key="1">
    <source>
        <dbReference type="ARBA" id="ARBA00022801"/>
    </source>
</evidence>
<name>A0A1I5P071_9EURY</name>
<protein>
    <submittedName>
        <fullName evidence="6">Phosphatidylserine/phosphatidylglycerophosphate/cardiolipin synthase</fullName>
    </submittedName>
</protein>
<reference evidence="7" key="1">
    <citation type="submission" date="2016-10" db="EMBL/GenBank/DDBJ databases">
        <authorList>
            <person name="Varghese N."/>
            <person name="Submissions S."/>
        </authorList>
    </citation>
    <scope>NUCLEOTIDE SEQUENCE [LARGE SCALE GENOMIC DNA]</scope>
    <source>
        <strain evidence="7">CGMCC 1.10329</strain>
    </source>
</reference>
<keyword evidence="1" id="KW-0378">Hydrolase</keyword>
<keyword evidence="4" id="KW-0472">Membrane</keyword>
<gene>
    <name evidence="6" type="ORF">SAMN05216277_102283</name>
</gene>
<keyword evidence="4" id="KW-0812">Transmembrane</keyword>
<evidence type="ECO:0000256" key="2">
    <source>
        <dbReference type="ARBA" id="ARBA00022963"/>
    </source>
</evidence>
<dbReference type="SMART" id="SM00155">
    <property type="entry name" value="PLDc"/>
    <property type="match status" value="2"/>
</dbReference>
<dbReference type="InterPro" id="IPR051406">
    <property type="entry name" value="PLD_domain"/>
</dbReference>
<organism evidence="6 7">
    <name type="scientific">Halolamina pelagica</name>
    <dbReference type="NCBI Taxonomy" id="699431"/>
    <lineage>
        <taxon>Archaea</taxon>
        <taxon>Methanobacteriati</taxon>
        <taxon>Methanobacteriota</taxon>
        <taxon>Stenosarchaea group</taxon>
        <taxon>Halobacteria</taxon>
        <taxon>Halobacteriales</taxon>
        <taxon>Haloferacaceae</taxon>
    </lineage>
</organism>
<feature type="domain" description="PLD phosphodiesterase" evidence="5">
    <location>
        <begin position="476"/>
        <end position="503"/>
    </location>
</feature>
<dbReference type="Proteomes" id="UP000183769">
    <property type="component" value="Unassembled WGS sequence"/>
</dbReference>
<dbReference type="SUPFAM" id="SSF56024">
    <property type="entry name" value="Phospholipase D/nuclease"/>
    <property type="match status" value="2"/>
</dbReference>
<dbReference type="PANTHER" id="PTHR43856:SF1">
    <property type="entry name" value="MITOCHONDRIAL CARDIOLIPIN HYDROLASE"/>
    <property type="match status" value="1"/>
</dbReference>
<dbReference type="AlphaFoldDB" id="A0A1I5P071"/>
<dbReference type="Pfam" id="PF13091">
    <property type="entry name" value="PLDc_2"/>
    <property type="match status" value="2"/>
</dbReference>
<keyword evidence="7" id="KW-1185">Reference proteome</keyword>
<sequence>MARQHHSSDRRRGRESRQWLTPVASLLLGLAFVLALASVGGVAADGAPSGSAPVSPPPVGAGNTSNGSAVVLELYPDPVRNGDTGEYVIVELPHVGNWSVSDGESTVRLRNRSGRVLVTPEPVIVGDHVGAETAIVEGSFALANTGETVVLRRDNETVHRVRYEETEEGERYLPAVDEWRPRGLDPRSPIATGPANATAFLLPDSPEVPLSTLRSANERLLLAGYTFTSERVADALLAAASRGVDVRVLVEAEPVEGPSARQARLLDRLTAAGVDVRVVGVGANRFSYHHPKYAVADGQALVLSENWKPAGVGGASSRGWGVRVENGTTADELATLFRNDADAADTSAWETFRRNRQFESIPAANGSYPTEQAPANVTATNVTLLTAPGNAESTLIAAIDAAEARVDVLQPSLGRQDNALVRATLRAAQRGVEVRILLSGAWYVAEENEALVSWLNDWAARNDAPLSARVAEPGGRYEKIHAKGLLVDDDLAVVGSLNWNENSATRNREVALALHGPEPVAYYRESFDADWAGGRGGGRTWLFAAGAVAAVLVAGLVATRSLSFAAVEKWEG</sequence>
<dbReference type="EMBL" id="FOXI01000002">
    <property type="protein sequence ID" value="SFP27454.1"/>
    <property type="molecule type" value="Genomic_DNA"/>
</dbReference>
<dbReference type="InterPro" id="IPR001736">
    <property type="entry name" value="PLipase_D/transphosphatidylase"/>
</dbReference>
<dbReference type="PANTHER" id="PTHR43856">
    <property type="entry name" value="CARDIOLIPIN HYDROLASE"/>
    <property type="match status" value="1"/>
</dbReference>
<keyword evidence="3" id="KW-0443">Lipid metabolism</keyword>
<dbReference type="InterPro" id="IPR025202">
    <property type="entry name" value="PLD-like_dom"/>
</dbReference>
<dbReference type="Gene3D" id="3.30.870.10">
    <property type="entry name" value="Endonuclease Chain A"/>
    <property type="match status" value="2"/>
</dbReference>
<accession>A0A1I5P071</accession>
<evidence type="ECO:0000259" key="5">
    <source>
        <dbReference type="PROSITE" id="PS50035"/>
    </source>
</evidence>
<evidence type="ECO:0000256" key="4">
    <source>
        <dbReference type="SAM" id="Phobius"/>
    </source>
</evidence>
<proteinExistence type="predicted"/>
<dbReference type="CDD" id="cd09128">
    <property type="entry name" value="PLDc_unchar1_2"/>
    <property type="match status" value="1"/>
</dbReference>
<evidence type="ECO:0000256" key="3">
    <source>
        <dbReference type="ARBA" id="ARBA00023098"/>
    </source>
</evidence>
<feature type="transmembrane region" description="Helical" evidence="4">
    <location>
        <begin position="541"/>
        <end position="559"/>
    </location>
</feature>
<dbReference type="RefSeq" id="WP_079990106.1">
    <property type="nucleotide sequence ID" value="NZ_FOXI01000002.1"/>
</dbReference>
<evidence type="ECO:0000313" key="6">
    <source>
        <dbReference type="EMBL" id="SFP27454.1"/>
    </source>
</evidence>
<keyword evidence="2" id="KW-0442">Lipid degradation</keyword>
<keyword evidence="4" id="KW-1133">Transmembrane helix</keyword>
<dbReference type="GO" id="GO:0016891">
    <property type="term" value="F:RNA endonuclease activity producing 5'-phosphomonoesters, hydrolytic mechanism"/>
    <property type="evidence" value="ECO:0007669"/>
    <property type="project" value="TreeGrafter"/>
</dbReference>
<dbReference type="GO" id="GO:0016042">
    <property type="term" value="P:lipid catabolic process"/>
    <property type="evidence" value="ECO:0007669"/>
    <property type="project" value="UniProtKB-KW"/>
</dbReference>
<dbReference type="PROSITE" id="PS50035">
    <property type="entry name" value="PLD"/>
    <property type="match status" value="1"/>
</dbReference>
<evidence type="ECO:0000313" key="7">
    <source>
        <dbReference type="Proteomes" id="UP000183769"/>
    </source>
</evidence>